<dbReference type="HAMAP" id="MF_03130">
    <property type="entry name" value="mec17"/>
    <property type="match status" value="1"/>
</dbReference>
<feature type="binding site" evidence="3">
    <location>
        <begin position="189"/>
        <end position="198"/>
    </location>
    <ligand>
        <name>acetyl-CoA</name>
        <dbReference type="ChEBI" id="CHEBI:57288"/>
    </ligand>
</feature>
<keyword evidence="2 3" id="KW-0012">Acyltransferase</keyword>
<evidence type="ECO:0000259" key="4">
    <source>
        <dbReference type="PROSITE" id="PS51730"/>
    </source>
</evidence>
<gene>
    <name evidence="5" type="ORF">PKNA1_H1_0722800</name>
</gene>
<dbReference type="Pfam" id="PF05301">
    <property type="entry name" value="Acetyltransf_16"/>
    <property type="match status" value="1"/>
</dbReference>
<evidence type="ECO:0000256" key="3">
    <source>
        <dbReference type="HAMAP-Rule" id="MF_03130"/>
    </source>
</evidence>
<dbReference type="PANTHER" id="PTHR12327">
    <property type="entry name" value="ALPHA-TUBULIN N-ACETYLTRANSFERASE 1"/>
    <property type="match status" value="1"/>
</dbReference>
<accession>A0A193R1K2</accession>
<dbReference type="Proteomes" id="UP000182142">
    <property type="component" value="Unassembled WGS sequence"/>
</dbReference>
<evidence type="ECO:0000256" key="2">
    <source>
        <dbReference type="ARBA" id="ARBA00023315"/>
    </source>
</evidence>
<evidence type="ECO:0000256" key="1">
    <source>
        <dbReference type="ARBA" id="ARBA00022679"/>
    </source>
</evidence>
<organism evidence="5 6">
    <name type="scientific">Plasmodium knowlesi (strain H)</name>
    <dbReference type="NCBI Taxonomy" id="5851"/>
    <lineage>
        <taxon>Eukaryota</taxon>
        <taxon>Sar</taxon>
        <taxon>Alveolata</taxon>
        <taxon>Apicomplexa</taxon>
        <taxon>Aconoidasida</taxon>
        <taxon>Haemosporida</taxon>
        <taxon>Plasmodiidae</taxon>
        <taxon>Plasmodium</taxon>
        <taxon>Plasmodium (Plasmodium)</taxon>
    </lineage>
</organism>
<dbReference type="InterPro" id="IPR038746">
    <property type="entry name" value="Atat"/>
</dbReference>
<dbReference type="EMBL" id="CWHR02000006">
    <property type="protein sequence ID" value="SBO23791.1"/>
    <property type="molecule type" value="Genomic_DNA"/>
</dbReference>
<feature type="site" description="Crucial for catalytic activity" evidence="3">
    <location>
        <position position="50"/>
    </location>
</feature>
<dbReference type="AlphaFoldDB" id="A0A193R1K2"/>
<feature type="domain" description="N-acetyltransferase" evidence="4">
    <location>
        <begin position="1"/>
        <end position="219"/>
    </location>
</feature>
<dbReference type="GO" id="GO:0070507">
    <property type="term" value="P:regulation of microtubule cytoskeleton organization"/>
    <property type="evidence" value="ECO:0007669"/>
    <property type="project" value="UniProtKB-UniRule"/>
</dbReference>
<evidence type="ECO:0000313" key="5">
    <source>
        <dbReference type="EMBL" id="SBO23791.1"/>
    </source>
</evidence>
<comment type="similarity">
    <text evidence="3">Belongs to the acetyltransferase ATAT1 family.</text>
</comment>
<comment type="function">
    <text evidence="3">Specifically acetylates 'Lys-40' in alpha-tubulin on the lumenal side of microtubules. Promotes microtubule destabilization and accelerates microtubule dynamics; this activity may be independent of acetylation activity. Acetylates alpha-tubulin with a slow enzymatic rate, due to a catalytic site that is not optimized for acetyl transfer. Enters the microtubule through each end and diffuses quickly throughout the lumen of microtubules. Acetylates only long/old microtubules because of its slow acetylation rate since it does not have time to act on dynamically unstable microtubules before the enzyme is released.</text>
</comment>
<dbReference type="GO" id="GO:0005874">
    <property type="term" value="C:microtubule"/>
    <property type="evidence" value="ECO:0007669"/>
    <property type="project" value="InterPro"/>
</dbReference>
<dbReference type="PANTHER" id="PTHR12327:SF0">
    <property type="entry name" value="ALPHA-TUBULIN N-ACETYLTRANSFERASE 1"/>
    <property type="match status" value="1"/>
</dbReference>
<dbReference type="PROSITE" id="PS51730">
    <property type="entry name" value="GNAT_ATAT"/>
    <property type="match status" value="1"/>
</dbReference>
<dbReference type="EC" id="2.3.1.108" evidence="3"/>
<comment type="catalytic activity">
    <reaction evidence="3">
        <text>L-lysyl-[alpha-tubulin] + acetyl-CoA = N(6)-acetyl-L-lysyl-[alpha-tubulin] + CoA + H(+)</text>
        <dbReference type="Rhea" id="RHEA:15277"/>
        <dbReference type="Rhea" id="RHEA-COMP:11278"/>
        <dbReference type="Rhea" id="RHEA-COMP:11279"/>
        <dbReference type="ChEBI" id="CHEBI:15378"/>
        <dbReference type="ChEBI" id="CHEBI:29969"/>
        <dbReference type="ChEBI" id="CHEBI:57287"/>
        <dbReference type="ChEBI" id="CHEBI:57288"/>
        <dbReference type="ChEBI" id="CHEBI:61930"/>
        <dbReference type="EC" id="2.3.1.108"/>
    </reaction>
</comment>
<proteinExistence type="inferred from homology"/>
<evidence type="ECO:0000313" key="6">
    <source>
        <dbReference type="Proteomes" id="UP000182142"/>
    </source>
</evidence>
<feature type="binding site" evidence="3">
    <location>
        <begin position="153"/>
        <end position="166"/>
    </location>
    <ligand>
        <name>acetyl-CoA</name>
        <dbReference type="ChEBI" id="CHEBI:57288"/>
    </ligand>
</feature>
<dbReference type="Gene3D" id="3.40.630.30">
    <property type="match status" value="1"/>
</dbReference>
<keyword evidence="1 3" id="KW-0808">Transferase</keyword>
<reference evidence="6" key="1">
    <citation type="submission" date="2016-05" db="EMBL/GenBank/DDBJ databases">
        <authorList>
            <person name="Sharaf Hazem."/>
        </authorList>
    </citation>
    <scope>NUCLEOTIDE SEQUENCE [LARGE SCALE GENOMIC DNA]</scope>
    <source>
        <strain evidence="6">H</strain>
    </source>
</reference>
<name>A0A193R1K2_PLAKH</name>
<protein>
    <recommendedName>
        <fullName evidence="3">Alpha-tubulin N-acetyltransferase</fullName>
        <shortName evidence="3">Alpha-TAT</shortName>
        <shortName evidence="3">TAT</shortName>
        <ecNumber evidence="3">2.3.1.108</ecNumber>
    </recommendedName>
    <alternativeName>
        <fullName evidence="3">Acetyltransferase mec-17 homolog</fullName>
    </alternativeName>
</protein>
<dbReference type="GO" id="GO:0019799">
    <property type="term" value="F:tubulin N-acetyltransferase activity"/>
    <property type="evidence" value="ECO:0007669"/>
    <property type="project" value="UniProtKB-UniRule"/>
</dbReference>
<dbReference type="InterPro" id="IPR007965">
    <property type="entry name" value="GNAT_ATAT"/>
</dbReference>
<sequence length="229" mass="26460">MNIPPEKMHNLEIKKHSRVDLLLLRSSDFHSFRKLQRDVDEMGLLSSTEQHLSGILTTLDNITDQDNTLYVTAIICLPSECVFRTNNLVSLNRRKITQGTLSYRTCPTCFFPSHQCLTQEGELIGMLKIGTKRLYLYNGKDLHCRSCACLLDFYIQRNFRKRGLGLELFNFMLKDKAISPSRLCYDNPSYKLQSFLKKHFSPCALIKQPNNFVIFAEYFGEPEMGPFGQ</sequence>